<comment type="caution">
    <text evidence="2">The sequence shown here is derived from an EMBL/GenBank/DDBJ whole genome shotgun (WGS) entry which is preliminary data.</text>
</comment>
<reference evidence="2 3" key="1">
    <citation type="submission" date="2020-08" db="EMBL/GenBank/DDBJ databases">
        <authorList>
            <person name="Sun Q."/>
            <person name="Inoue M."/>
        </authorList>
    </citation>
    <scope>NUCLEOTIDE SEQUENCE [LARGE SCALE GENOMIC DNA]</scope>
    <source>
        <strain evidence="2 3">CCM 8938</strain>
    </source>
</reference>
<evidence type="ECO:0000313" key="3">
    <source>
        <dbReference type="Proteomes" id="UP000652755"/>
    </source>
</evidence>
<accession>A0ABR7KXY5</accession>
<gene>
    <name evidence="2" type="ORF">H7U22_20260</name>
</gene>
<dbReference type="Proteomes" id="UP000652755">
    <property type="component" value="Unassembled WGS sequence"/>
</dbReference>
<proteinExistence type="predicted"/>
<organism evidence="2 3">
    <name type="scientific">Pedobacter fastidiosus</name>
    <dbReference type="NCBI Taxonomy" id="2765361"/>
    <lineage>
        <taxon>Bacteria</taxon>
        <taxon>Pseudomonadati</taxon>
        <taxon>Bacteroidota</taxon>
        <taxon>Sphingobacteriia</taxon>
        <taxon>Sphingobacteriales</taxon>
        <taxon>Sphingobacteriaceae</taxon>
        <taxon>Pedobacter</taxon>
    </lineage>
</organism>
<evidence type="ECO:0000256" key="1">
    <source>
        <dbReference type="SAM" id="Phobius"/>
    </source>
</evidence>
<name>A0ABR7KXY5_9SPHI</name>
<keyword evidence="1" id="KW-0472">Membrane</keyword>
<sequence>MEFKYIIILISIGFIAFLVFKEIRRADKGRLILRLLASIFMAASFALMIIPITYSVTKEEPAHEINLLTEGFTLDSISTIKGNKYNLDSTLFPKNKAFKISHIADLTYFLKEHREIKKINIYGYGLDDSQLKGLSDYQISFHPSALSSGIFSANWQKKLNASENLIVQGIYNNQTDKNVKLKLFGLGASLDSTEIKANSKVNFSFLNRPKQQGKAIYNLIAIQGNDTLSAEPVPFEVEKKQPIQVLILASFPDFEYKFLKKWLYENQYPVAFRSQISKNKYSTDFLNMKAVNLNQINQALLKNMDVVIIDEDELSAISSSDKASIYSAVNNGMGLIVRITNPKPSGNNKNFNQYEVVSSTEKPLSLKSTDDLKFNNLPLMQSLFLKSGTNNQPLILDESGKIVVNSQINGMGKIITSALSSTYQWQLAGKQTDYSRFWSMLFAKSLRKKVETQSLEIFPKFPSVEEKLRLIVNLSDNKSPKILIDSTKIYPRQNMELPFEWDGFFWPKTAGWAIATINQKAENIYIYKKQDWLTLKSAIKQSKTLALVKNQSKELIKSDKIQHSTEEEISKWWFLAVFLITSAFLWHESRVLANK</sequence>
<keyword evidence="1" id="KW-1133">Transmembrane helix</keyword>
<keyword evidence="1" id="KW-0812">Transmembrane</keyword>
<keyword evidence="3" id="KW-1185">Reference proteome</keyword>
<dbReference type="RefSeq" id="WP_187073179.1">
    <property type="nucleotide sequence ID" value="NZ_JACRYL010000026.1"/>
</dbReference>
<dbReference type="EMBL" id="JACRYL010000026">
    <property type="protein sequence ID" value="MBC6112764.1"/>
    <property type="molecule type" value="Genomic_DNA"/>
</dbReference>
<feature type="transmembrane region" description="Helical" evidence="1">
    <location>
        <begin position="35"/>
        <end position="54"/>
    </location>
</feature>
<feature type="transmembrane region" description="Helical" evidence="1">
    <location>
        <begin position="6"/>
        <end position="23"/>
    </location>
</feature>
<protein>
    <recommendedName>
        <fullName evidence="4">N-terminal double-transmembrane domain-containing protein</fullName>
    </recommendedName>
</protein>
<evidence type="ECO:0000313" key="2">
    <source>
        <dbReference type="EMBL" id="MBC6112764.1"/>
    </source>
</evidence>
<evidence type="ECO:0008006" key="4">
    <source>
        <dbReference type="Google" id="ProtNLM"/>
    </source>
</evidence>